<dbReference type="OrthoDB" id="431825at2759"/>
<keyword evidence="3" id="KW-0175">Coiled coil</keyword>
<feature type="compositionally biased region" description="Acidic residues" evidence="5">
    <location>
        <begin position="137"/>
        <end position="147"/>
    </location>
</feature>
<feature type="compositionally biased region" description="Basic residues" evidence="5">
    <location>
        <begin position="578"/>
        <end position="588"/>
    </location>
</feature>
<dbReference type="InterPro" id="IPR056750">
    <property type="entry name" value="RRM_ESF1"/>
</dbReference>
<comment type="similarity">
    <text evidence="2">Belongs to the ESF1 family.</text>
</comment>
<feature type="compositionally biased region" description="Acidic residues" evidence="5">
    <location>
        <begin position="446"/>
        <end position="459"/>
    </location>
</feature>
<dbReference type="PANTHER" id="PTHR12202">
    <property type="entry name" value="ESF1 HOMOLOG"/>
    <property type="match status" value="1"/>
</dbReference>
<dbReference type="GO" id="GO:0006364">
    <property type="term" value="P:rRNA processing"/>
    <property type="evidence" value="ECO:0007669"/>
    <property type="project" value="InterPro"/>
</dbReference>
<feature type="region of interest" description="Disordered" evidence="5">
    <location>
        <begin position="410"/>
        <end position="465"/>
    </location>
</feature>
<evidence type="ECO:0000313" key="8">
    <source>
        <dbReference type="EMBL" id="KAG1778209.1"/>
    </source>
</evidence>
<name>A0A9P6ZWQ1_9AGAM</name>
<protein>
    <recommendedName>
        <fullName evidence="10">NUC153 domain-containing protein</fullName>
    </recommendedName>
</protein>
<dbReference type="Pfam" id="PF08159">
    <property type="entry name" value="NUC153"/>
    <property type="match status" value="1"/>
</dbReference>
<evidence type="ECO:0000256" key="3">
    <source>
        <dbReference type="ARBA" id="ARBA00023054"/>
    </source>
</evidence>
<evidence type="ECO:0000256" key="2">
    <source>
        <dbReference type="ARBA" id="ARBA00009087"/>
    </source>
</evidence>
<evidence type="ECO:0000313" key="9">
    <source>
        <dbReference type="Proteomes" id="UP000714275"/>
    </source>
</evidence>
<dbReference type="EMBL" id="JABBWD010000016">
    <property type="protein sequence ID" value="KAG1778209.1"/>
    <property type="molecule type" value="Genomic_DNA"/>
</dbReference>
<reference evidence="8" key="1">
    <citation type="journal article" date="2020" name="New Phytol.">
        <title>Comparative genomics reveals dynamic genome evolution in host specialist ectomycorrhizal fungi.</title>
        <authorList>
            <person name="Lofgren L.A."/>
            <person name="Nguyen N.H."/>
            <person name="Vilgalys R."/>
            <person name="Ruytinx J."/>
            <person name="Liao H.L."/>
            <person name="Branco S."/>
            <person name="Kuo A."/>
            <person name="LaButti K."/>
            <person name="Lipzen A."/>
            <person name="Andreopoulos W."/>
            <person name="Pangilinan J."/>
            <person name="Riley R."/>
            <person name="Hundley H."/>
            <person name="Na H."/>
            <person name="Barry K."/>
            <person name="Grigoriev I.V."/>
            <person name="Stajich J.E."/>
            <person name="Kennedy P.G."/>
        </authorList>
    </citation>
    <scope>NUCLEOTIDE SEQUENCE</scope>
    <source>
        <strain evidence="8">DOB743</strain>
    </source>
</reference>
<feature type="region of interest" description="Disordered" evidence="5">
    <location>
        <begin position="535"/>
        <end position="592"/>
    </location>
</feature>
<evidence type="ECO:0000256" key="5">
    <source>
        <dbReference type="SAM" id="MobiDB-lite"/>
    </source>
</evidence>
<feature type="region of interest" description="Disordered" evidence="5">
    <location>
        <begin position="1"/>
        <end position="22"/>
    </location>
</feature>
<dbReference type="Proteomes" id="UP000714275">
    <property type="component" value="Unassembled WGS sequence"/>
</dbReference>
<keyword evidence="4" id="KW-0539">Nucleus</keyword>
<evidence type="ECO:0000259" key="7">
    <source>
        <dbReference type="Pfam" id="PF25121"/>
    </source>
</evidence>
<feature type="region of interest" description="Disordered" evidence="5">
    <location>
        <begin position="76"/>
        <end position="147"/>
    </location>
</feature>
<dbReference type="GO" id="GO:0003723">
    <property type="term" value="F:RNA binding"/>
    <property type="evidence" value="ECO:0007669"/>
    <property type="project" value="TreeGrafter"/>
</dbReference>
<keyword evidence="9" id="KW-1185">Reference proteome</keyword>
<feature type="compositionally biased region" description="Low complexity" evidence="5">
    <location>
        <begin position="105"/>
        <end position="118"/>
    </location>
</feature>
<dbReference type="GO" id="GO:0005730">
    <property type="term" value="C:nucleolus"/>
    <property type="evidence" value="ECO:0007669"/>
    <property type="project" value="UniProtKB-SubCell"/>
</dbReference>
<evidence type="ECO:0008006" key="10">
    <source>
        <dbReference type="Google" id="ProtNLM"/>
    </source>
</evidence>
<feature type="compositionally biased region" description="Basic and acidic residues" evidence="5">
    <location>
        <begin position="1"/>
        <end position="15"/>
    </location>
</feature>
<evidence type="ECO:0000256" key="4">
    <source>
        <dbReference type="ARBA" id="ARBA00023242"/>
    </source>
</evidence>
<dbReference type="InterPro" id="IPR012580">
    <property type="entry name" value="NUC153"/>
</dbReference>
<comment type="caution">
    <text evidence="8">The sequence shown here is derived from an EMBL/GenBank/DDBJ whole genome shotgun (WGS) entry which is preliminary data.</text>
</comment>
<comment type="subcellular location">
    <subcellularLocation>
        <location evidence="1">Nucleus</location>
        <location evidence="1">Nucleolus</location>
    </subcellularLocation>
</comment>
<dbReference type="Pfam" id="PF25121">
    <property type="entry name" value="RRM_ESF1"/>
    <property type="match status" value="1"/>
</dbReference>
<gene>
    <name evidence="8" type="ORF">EV702DRAFT_169942</name>
</gene>
<dbReference type="PANTHER" id="PTHR12202:SF0">
    <property type="entry name" value="ESF1 HOMOLOG"/>
    <property type="match status" value="1"/>
</dbReference>
<accession>A0A9P6ZWQ1</accession>
<evidence type="ECO:0000259" key="6">
    <source>
        <dbReference type="Pfam" id="PF08159"/>
    </source>
</evidence>
<dbReference type="AlphaFoldDB" id="A0A9P6ZWQ1"/>
<proteinExistence type="inferred from homology"/>
<feature type="domain" description="NUC153" evidence="6">
    <location>
        <begin position="607"/>
        <end position="627"/>
    </location>
</feature>
<organism evidence="8 9">
    <name type="scientific">Suillus placidus</name>
    <dbReference type="NCBI Taxonomy" id="48579"/>
    <lineage>
        <taxon>Eukaryota</taxon>
        <taxon>Fungi</taxon>
        <taxon>Dikarya</taxon>
        <taxon>Basidiomycota</taxon>
        <taxon>Agaricomycotina</taxon>
        <taxon>Agaricomycetes</taxon>
        <taxon>Agaricomycetidae</taxon>
        <taxon>Boletales</taxon>
        <taxon>Suillineae</taxon>
        <taxon>Suillaceae</taxon>
        <taxon>Suillus</taxon>
    </lineage>
</organism>
<evidence type="ECO:0000256" key="1">
    <source>
        <dbReference type="ARBA" id="ARBA00004604"/>
    </source>
</evidence>
<feature type="domain" description="ESF1 RRM" evidence="7">
    <location>
        <begin position="174"/>
        <end position="355"/>
    </location>
</feature>
<sequence>MSDPRFARLKTDPRFRRPKKHNSKVVVDERFKGIFNEDQAGKKKLTQKGKGKEKLGRVDKFGRKISETHEKDNLRRFYRLEHEEDEEAEAPTTMPDYARGGALMESSSESEAESQGAGDSDDESDGGFVTLGRDLNEEGEIDLDESTFADLDAQAAEYARTAPEDNSKEATEKTRRLAVVNLDWDHVRAAHLYKIFSSLVSPAAPATLPASVLMQPKDEKSLKNARSAKATVARGKVLSVRVYPSEFGKERIAREEKEGPPVEVFKKKIENEEDVNERTIHETGDGADYDEDALRKYQLERLRYYYAIVECDTAEAAVHIYNELEGTELERSANVFDLSFVPDEMVFDEEYRDEAIDDPGTRYRAVEFVTDALRHSKVKLTWDDDDPERNHITRRSLSKKEIEEADFKAYIASSSSESDNDPDPVSKKRSQKNAQRDKLRTLLLAGDDDELPEGWGQDDDAGKHNDVDMEITFTPGLTEAKNPEDETTMEAYQRKMREKRKKRKEEVKVKATTITNNEGGGQPGKKVSFDDEFFEGVSGSEGESEAENASLSTKRVSRAQVVDKPVPPQEMKSDVKVGKKGKKKRGKKKVIDDDDEVQDDFIIDVKDDRFKAIHEDYQFAIDPSNPRLVPVLCIIQ</sequence>
<dbReference type="InterPro" id="IPR039754">
    <property type="entry name" value="Esf1"/>
</dbReference>